<evidence type="ECO:0000313" key="2">
    <source>
        <dbReference type="EMBL" id="KAA6319088.1"/>
    </source>
</evidence>
<reference evidence="2" key="1">
    <citation type="submission" date="2019-03" db="EMBL/GenBank/DDBJ databases">
        <title>Single cell metagenomics reveals metabolic interactions within the superorganism composed of flagellate Streblomastix strix and complex community of Bacteroidetes bacteria on its surface.</title>
        <authorList>
            <person name="Treitli S.C."/>
            <person name="Kolisko M."/>
            <person name="Husnik F."/>
            <person name="Keeling P."/>
            <person name="Hampl V."/>
        </authorList>
    </citation>
    <scope>NUCLEOTIDE SEQUENCE</scope>
    <source>
        <strain evidence="2">STM</strain>
    </source>
</reference>
<organism evidence="2">
    <name type="scientific">termite gut metagenome</name>
    <dbReference type="NCBI Taxonomy" id="433724"/>
    <lineage>
        <taxon>unclassified sequences</taxon>
        <taxon>metagenomes</taxon>
        <taxon>organismal metagenomes</taxon>
    </lineage>
</organism>
<proteinExistence type="predicted"/>
<comment type="caution">
    <text evidence="2">The sequence shown here is derived from an EMBL/GenBank/DDBJ whole genome shotgun (WGS) entry which is preliminary data.</text>
</comment>
<feature type="non-terminal residue" evidence="2">
    <location>
        <position position="1"/>
    </location>
</feature>
<dbReference type="AlphaFoldDB" id="A0A5J4QDG2"/>
<accession>A0A5J4QDG2</accession>
<sequence>KVLLSVYDKLIDKQKELLATLSGSELQKQEEKMAKLISGQQEAERKKIEAWFGSGASLFSHSEGYKFNKNYGDIDTDDIVKYKAEDFERLQQNAELWASLPQQVRDYGEAVINAKEQTAELAKATQEAFTGVSFDSFSQSFLDTLTNMDSSVEDFAENMEKNLQKAILNSLIDERYQDRIDKLYDDFAGYNDDNVISEDEAAKLQKANDELAAQLIADRENLAKSFGWDSSGDPQAGKSLTGAVKGVTEETASMLGGQMNAIRINQMEATEMLRQQLFHLANIDNNTLAINQNTTYNRYIKDIYDKMTSPGDSLRAQGLG</sequence>
<keyword evidence="1" id="KW-0175">Coiled coil</keyword>
<protein>
    <submittedName>
        <fullName evidence="2">Uncharacterized protein</fullName>
    </submittedName>
</protein>
<gene>
    <name evidence="2" type="ORF">EZS27_030973</name>
</gene>
<feature type="coiled-coil region" evidence="1">
    <location>
        <begin position="194"/>
        <end position="221"/>
    </location>
</feature>
<dbReference type="EMBL" id="SNRY01003995">
    <property type="protein sequence ID" value="KAA6319088.1"/>
    <property type="molecule type" value="Genomic_DNA"/>
</dbReference>
<name>A0A5J4QDG2_9ZZZZ</name>
<evidence type="ECO:0000256" key="1">
    <source>
        <dbReference type="SAM" id="Coils"/>
    </source>
</evidence>